<accession>A0ABR2L5A5</accession>
<protein>
    <recommendedName>
        <fullName evidence="4">HEAT repeat-containing protein 1</fullName>
    </recommendedName>
</protein>
<gene>
    <name evidence="2" type="ORF">M9Y10_000828</name>
</gene>
<sequence>MDDKSPENEQTEFLLTMNNEIKKCLESYDREIFVKFQAKARLIPDVTSYTQIDAHNLFIFRKIHSLSDTRSIMRALIFILYSPNLSISDLFHALTRLTPKVHPDMFFYKVVVWIHNILMKDLSLLEQFSKKLTPETARWVHFCIIGKSLSTLPLNDIASVMKSFHVVSLSFSNREFSAVSKFIKGITLPIFDAFLKPFLDRQMLRNAESFINILPFYLKPLKFCRIKTVPHHGIDYIEAVAQACESSNEKLAQKAMSIVEIFADHISPQIFPFNSLSIIPFFKCVPICRSSVDVAFSQLQKNHALSQNARNALLSFLTRSACQKEPLFNVNEFIQKYLLDPPQYLFLFLIIKAPGIDTKPIIEAISNSNNLLCLSIRSILGTYKLKEADLTSTFVPQIFKGYSFDEVKAYSEILFNVRNSLPDFSSRSFVLCTIVKNHQEIILDAFHRAISDCSDEFKNGFFNSTRFRFPNELKVFIPTLIEYVSTFDAQQFVICIALNNKFNAILDDNTNINNNININININNTNNNNSNNSNNNNNNNGNDDSDDISHDGNNNMNNCFSKKSATNNGDADRKFKLLKLDENIVVDGLFNLLKGEWKKGAEGALIQLCSHKNCHRVIAKRLSSMLDDLELLSDNVDILSNLMLHFDIESDREIFDTVFFNTPRSKISDGIIIHCLSANSRYVQFPSILCSLLRCSKDGGEGFTRNFIFSMMPKHNITAFDFLLFLPFYKHLLKTNDYDNICEQVGDFLCQFDWIPFSKSDIIDALEDFDESDQVLAHLCAIDELKDITDFQIARRITKRSTFANYFKKEMDKYGKKFYTDLMIAALTTHNIYVEPLPPFKKYFNYMISFNLDNEHAIESISSTIYYYYRKIINDVVDCVLESDKIKPVDFILGVLAKLTSIGNRSQQVFSFLMNLKKSQINPKYFNEIVQLFLLPEFSDKIIERFLSQPEFNALPYETLPSLYNALKTSSKSVPELFELIKSQCKPRISDQTVGILIECMLIIRQNGSSSLTEISNKMLMNYETTKGEYLGLVFHFSNHPNKIKMLEQWITSNNMRSKALMVLRYLFSFPSEKNNLHTFLNNLISLTTSTDSKIAESAANALRLAASSLSASMESEITPFIISTIQPETSRFELEADLQFLIQVEKKNSLILLPFLPQFFLALKNIKNRNNSIDELCLTIEDHLIHADVKKASLYIDIVRMIRNNSNSLEIYEKIDEKIEDTKKDETLTNIAFSMIEADLSNTDLRIKLITFKILSQLDLNQQLFEKSESIFYGLSTDPHRKEIVPHFMTFLDNCSFERKEHIFQFFLDQANKDIKNFQASGFSLLYGTILAKLNDDSHVSNIIEMILNTSNGMVRESLMTSLTEMLEVNKELSNKHITEIASCFLSITNSDINSFKLLSRITAYLSPEVLSDFMVIVISFMNSSVPEVRETCFSLFLLLMRNLHPFDNFSSLDIKEKKIYYDLYAATICNYYDYISSVREKADHLLLLLNNNFKIDEKDLVDSILPCLNSFLTNTDEKVRLLGIYGISHIMSFVLNDQQLMDKIVLSWINISESQFPLQINQCLVEVLPDELRPEISKTIVNLDQASSLMTPTTAYSILYTFIDSRKYLYLIPIAYKNWPTQTSSFIDQVLDNLYKITHGEDVVGSFQPVKKPDNLPSQFRFGVTDKNKVKSKSKPNSALDKELEIKKCTEPFINLSVLLANEKVVDFIKKFKNTDNVMIQLIGRMAEVKPEFFTQCAETYAESVFPIFFASGARDKIMIIEESILQIIMNIKPMEAGSFFRKISPTFLKLSPVNHLPTRSRNILSDQFVSTLIDSVFKLSGTSNEMFPDFAFFLSSIFKFISDEIRNQKADILIKKFISVIVKNENETSSILSSGAADLMCAMRLFSTFIVNNTEILIISEISACLAISRMTPPIQSELISMIECAMSMSVSNLLLLRLLQEKVSSSPIVPVFECISFIIEFSDTPFDDKVLLNVWNTIASSIKSESQQVRIRVAKIASLIVQLISGKSKDEIMDQVLMNNPNDAAIYCSFLIPLKSLDVLHDKHIENIKRLLSIADPNSCMFLTLIPKLAYGFDISSSSNEAPSASERSSRRFSSLGGNAASLPKQFSHPHIGLASFSQRTLNIDACSSQPSTLISNYNPASSFFNIGLLAEAMNYLVRGVKGRISKSSGLGSSYIVPLICLQTIGELQEALRDVLDIKESTVIVSGLYLASCGLQGYLKEYAFYLLGEILEKGQESPFREKYFKAIDSSLAQAFQRDILSTN</sequence>
<evidence type="ECO:0000313" key="2">
    <source>
        <dbReference type="EMBL" id="KAK8898537.1"/>
    </source>
</evidence>
<feature type="region of interest" description="Disordered" evidence="1">
    <location>
        <begin position="529"/>
        <end position="553"/>
    </location>
</feature>
<dbReference type="Proteomes" id="UP001470230">
    <property type="component" value="Unassembled WGS sequence"/>
</dbReference>
<name>A0ABR2L5A5_9EUKA</name>
<organism evidence="2 3">
    <name type="scientific">Tritrichomonas musculus</name>
    <dbReference type="NCBI Taxonomy" id="1915356"/>
    <lineage>
        <taxon>Eukaryota</taxon>
        <taxon>Metamonada</taxon>
        <taxon>Parabasalia</taxon>
        <taxon>Tritrichomonadida</taxon>
        <taxon>Tritrichomonadidae</taxon>
        <taxon>Tritrichomonas</taxon>
    </lineage>
</organism>
<dbReference type="EMBL" id="JAPFFF010000001">
    <property type="protein sequence ID" value="KAK8898537.1"/>
    <property type="molecule type" value="Genomic_DNA"/>
</dbReference>
<reference evidence="2 3" key="1">
    <citation type="submission" date="2024-04" db="EMBL/GenBank/DDBJ databases">
        <title>Tritrichomonas musculus Genome.</title>
        <authorList>
            <person name="Alves-Ferreira E."/>
            <person name="Grigg M."/>
            <person name="Lorenzi H."/>
            <person name="Galac M."/>
        </authorList>
    </citation>
    <scope>NUCLEOTIDE SEQUENCE [LARGE SCALE GENOMIC DNA]</scope>
    <source>
        <strain evidence="2 3">EAF2021</strain>
    </source>
</reference>
<evidence type="ECO:0000313" key="3">
    <source>
        <dbReference type="Proteomes" id="UP001470230"/>
    </source>
</evidence>
<comment type="caution">
    <text evidence="2">The sequence shown here is derived from an EMBL/GenBank/DDBJ whole genome shotgun (WGS) entry which is preliminary data.</text>
</comment>
<dbReference type="Gene3D" id="1.25.10.10">
    <property type="entry name" value="Leucine-rich Repeat Variant"/>
    <property type="match status" value="1"/>
</dbReference>
<dbReference type="InterPro" id="IPR011989">
    <property type="entry name" value="ARM-like"/>
</dbReference>
<evidence type="ECO:0000256" key="1">
    <source>
        <dbReference type="SAM" id="MobiDB-lite"/>
    </source>
</evidence>
<feature type="compositionally biased region" description="Low complexity" evidence="1">
    <location>
        <begin position="529"/>
        <end position="542"/>
    </location>
</feature>
<keyword evidence="3" id="KW-1185">Reference proteome</keyword>
<dbReference type="InterPro" id="IPR016024">
    <property type="entry name" value="ARM-type_fold"/>
</dbReference>
<dbReference type="SUPFAM" id="SSF48371">
    <property type="entry name" value="ARM repeat"/>
    <property type="match status" value="1"/>
</dbReference>
<proteinExistence type="predicted"/>
<evidence type="ECO:0008006" key="4">
    <source>
        <dbReference type="Google" id="ProtNLM"/>
    </source>
</evidence>